<protein>
    <submittedName>
        <fullName evidence="3">Glutathione S-transferase family protein</fullName>
    </submittedName>
</protein>
<dbReference type="PANTHER" id="PTHR44051:SF8">
    <property type="entry name" value="GLUTATHIONE S-TRANSFERASE GSTA"/>
    <property type="match status" value="1"/>
</dbReference>
<sequence length="208" mass="22906">MKLYSSTRAPNPRRVAMFLAEKGISGVELVDIDILAGAQNAPSFRAKNPLGRVPVLELDDGRLLTETRAICTYIEGLQPEPNLMGEGYEERAFIEMADRRAELHLFVSVTNWARHGHPALAVLEQPQFSAFGAAQGEKMRDVACWLDQTLAGQPYLAGARFTIADITAFCALEFARGLMKYRPGDEGLAHLQAYRDRIAARPSAAAPY</sequence>
<comment type="caution">
    <text evidence="3">The sequence shown here is derived from an EMBL/GenBank/DDBJ whole genome shotgun (WGS) entry which is preliminary data.</text>
</comment>
<dbReference type="PANTHER" id="PTHR44051">
    <property type="entry name" value="GLUTATHIONE S-TRANSFERASE-RELATED"/>
    <property type="match status" value="1"/>
</dbReference>
<dbReference type="PROSITE" id="PS50405">
    <property type="entry name" value="GST_CTER"/>
    <property type="match status" value="1"/>
</dbReference>
<dbReference type="InterPro" id="IPR036249">
    <property type="entry name" value="Thioredoxin-like_sf"/>
</dbReference>
<feature type="domain" description="GST C-terminal" evidence="2">
    <location>
        <begin position="87"/>
        <end position="208"/>
    </location>
</feature>
<dbReference type="Pfam" id="PF13410">
    <property type="entry name" value="GST_C_2"/>
    <property type="match status" value="1"/>
</dbReference>
<evidence type="ECO:0000259" key="2">
    <source>
        <dbReference type="PROSITE" id="PS50405"/>
    </source>
</evidence>
<dbReference type="Proteomes" id="UP001221208">
    <property type="component" value="Unassembled WGS sequence"/>
</dbReference>
<dbReference type="Pfam" id="PF13417">
    <property type="entry name" value="GST_N_3"/>
    <property type="match status" value="1"/>
</dbReference>
<accession>A0ABT5JUK6</accession>
<dbReference type="InterPro" id="IPR034345">
    <property type="entry name" value="Gtt2-like_N"/>
</dbReference>
<dbReference type="CDD" id="cd03051">
    <property type="entry name" value="GST_N_GTT2_like"/>
    <property type="match status" value="1"/>
</dbReference>
<keyword evidence="4" id="KW-1185">Reference proteome</keyword>
<dbReference type="PROSITE" id="PS50404">
    <property type="entry name" value="GST_NTER"/>
    <property type="match status" value="1"/>
</dbReference>
<dbReference type="SUPFAM" id="SSF47616">
    <property type="entry name" value="GST C-terminal domain-like"/>
    <property type="match status" value="1"/>
</dbReference>
<dbReference type="InterPro" id="IPR040079">
    <property type="entry name" value="Glutathione_S-Trfase"/>
</dbReference>
<proteinExistence type="predicted"/>
<reference evidence="3 4" key="1">
    <citation type="submission" date="2022-10" db="EMBL/GenBank/DDBJ databases">
        <title>Janthinobacterium sp. hw3 Genome sequencing.</title>
        <authorList>
            <person name="Park S."/>
        </authorList>
    </citation>
    <scope>NUCLEOTIDE SEQUENCE [LARGE SCALE GENOMIC DNA]</scope>
    <source>
        <strain evidence="4">hw3</strain>
    </source>
</reference>
<dbReference type="InterPro" id="IPR004045">
    <property type="entry name" value="Glutathione_S-Trfase_N"/>
</dbReference>
<dbReference type="SFLD" id="SFLDS00019">
    <property type="entry name" value="Glutathione_Transferase_(cytos"/>
    <property type="match status" value="1"/>
</dbReference>
<dbReference type="SFLD" id="SFLDG00358">
    <property type="entry name" value="Main_(cytGST)"/>
    <property type="match status" value="1"/>
</dbReference>
<dbReference type="InterPro" id="IPR036282">
    <property type="entry name" value="Glutathione-S-Trfase_C_sf"/>
</dbReference>
<dbReference type="EMBL" id="JAQQXR010000001">
    <property type="protein sequence ID" value="MDC8756399.1"/>
    <property type="molecule type" value="Genomic_DNA"/>
</dbReference>
<evidence type="ECO:0000313" key="4">
    <source>
        <dbReference type="Proteomes" id="UP001221208"/>
    </source>
</evidence>
<dbReference type="Gene3D" id="1.20.1050.10">
    <property type="match status" value="1"/>
</dbReference>
<name>A0ABT5JUK6_9BURK</name>
<dbReference type="SUPFAM" id="SSF52833">
    <property type="entry name" value="Thioredoxin-like"/>
    <property type="match status" value="1"/>
</dbReference>
<dbReference type="InterPro" id="IPR010987">
    <property type="entry name" value="Glutathione-S-Trfase_C-like"/>
</dbReference>
<evidence type="ECO:0000313" key="3">
    <source>
        <dbReference type="EMBL" id="MDC8756399.1"/>
    </source>
</evidence>
<feature type="domain" description="GST N-terminal" evidence="1">
    <location>
        <begin position="1"/>
        <end position="82"/>
    </location>
</feature>
<gene>
    <name evidence="3" type="ORF">OIK44_02220</name>
</gene>
<dbReference type="RefSeq" id="WP_273669027.1">
    <property type="nucleotide sequence ID" value="NZ_JAQQXR010000001.1"/>
</dbReference>
<dbReference type="Gene3D" id="3.40.30.10">
    <property type="entry name" value="Glutaredoxin"/>
    <property type="match status" value="1"/>
</dbReference>
<organism evidence="3 4">
    <name type="scientific">Janthinobacterium fluminis</name>
    <dbReference type="NCBI Taxonomy" id="2987524"/>
    <lineage>
        <taxon>Bacteria</taxon>
        <taxon>Pseudomonadati</taxon>
        <taxon>Pseudomonadota</taxon>
        <taxon>Betaproteobacteria</taxon>
        <taxon>Burkholderiales</taxon>
        <taxon>Oxalobacteraceae</taxon>
        <taxon>Janthinobacterium</taxon>
    </lineage>
</organism>
<evidence type="ECO:0000259" key="1">
    <source>
        <dbReference type="PROSITE" id="PS50404"/>
    </source>
</evidence>